<dbReference type="eggNOG" id="COG2207">
    <property type="taxonomic scope" value="Bacteria"/>
</dbReference>
<dbReference type="SMART" id="SM00342">
    <property type="entry name" value="HTH_ARAC"/>
    <property type="match status" value="1"/>
</dbReference>
<dbReference type="Pfam" id="PF14525">
    <property type="entry name" value="AraC_binding_2"/>
    <property type="match status" value="1"/>
</dbReference>
<dbReference type="InterPro" id="IPR018060">
    <property type="entry name" value="HTH_AraC"/>
</dbReference>
<dbReference type="AlphaFoldDB" id="A0A0A1DEV8"/>
<keyword evidence="1" id="KW-0805">Transcription regulation</keyword>
<dbReference type="PROSITE" id="PS00041">
    <property type="entry name" value="HTH_ARAC_FAMILY_1"/>
    <property type="match status" value="1"/>
</dbReference>
<protein>
    <submittedName>
        <fullName evidence="4">Transcriptional regulator, AraC family</fullName>
    </submittedName>
</protein>
<keyword evidence="5" id="KW-1185">Reference proteome</keyword>
<reference evidence="4 5" key="1">
    <citation type="journal article" date="2015" name="Genome Announc.">
        <title>Complete Genome Sequence of Steroid-Transforming Nocardioides simplex VKM Ac-2033D.</title>
        <authorList>
            <person name="Shtratnikova V.Y."/>
            <person name="Schelkunov M.I."/>
            <person name="Pekov Y.A."/>
            <person name="Fokina V.V."/>
            <person name="Logacheva M.D."/>
            <person name="Sokolov S.L."/>
            <person name="Bragin E.Y."/>
            <person name="Ashapkin V.V."/>
            <person name="Donova M.V."/>
        </authorList>
    </citation>
    <scope>NUCLEOTIDE SEQUENCE [LARGE SCALE GENOMIC DNA]</scope>
    <source>
        <strain evidence="4 5">VKM Ac-2033D</strain>
    </source>
</reference>
<evidence type="ECO:0000256" key="3">
    <source>
        <dbReference type="ARBA" id="ARBA00023163"/>
    </source>
</evidence>
<accession>A0A0A1DEV8</accession>
<organism evidence="4 5">
    <name type="scientific">Nocardioides simplex</name>
    <name type="common">Arthrobacter simplex</name>
    <dbReference type="NCBI Taxonomy" id="2045"/>
    <lineage>
        <taxon>Bacteria</taxon>
        <taxon>Bacillati</taxon>
        <taxon>Actinomycetota</taxon>
        <taxon>Actinomycetes</taxon>
        <taxon>Propionibacteriales</taxon>
        <taxon>Nocardioidaceae</taxon>
        <taxon>Pimelobacter</taxon>
    </lineage>
</organism>
<keyword evidence="3" id="KW-0804">Transcription</keyword>
<sequence>MPRTSPTGLNRSRVEPLHVAGIDAWSSLCSTAYVPLATVAAPDFRGSMHETRVGDASVSQVGSTAATIQRGRPRVRTDPREALILSIFLTGGGTVLQGTRPVGVTAGTGYLLESDRPYSVRFDQPYDMLALRLPTEHTGLDHRALADLTGRPIGPAVPELGVLRGHLAQLVDAPPADDAVATEHAVLAELLGALAHRLRHPERPLARLSNDALVVHAQWYLLRHHADASFGVDDVARAYGVSRRHLEIVFTRRGAGPGAHLRTLRLRRASQLLAADRDLTVAAAARQAGFGEVNTFIRAFRRQWETTPDDWRRSRPDVVVPLRPPADRLLTDLSRLTWTRAS</sequence>
<dbReference type="STRING" id="2045.KR76_01355"/>
<dbReference type="InterPro" id="IPR050204">
    <property type="entry name" value="AraC_XylS_family_regulators"/>
</dbReference>
<keyword evidence="2" id="KW-0238">DNA-binding</keyword>
<evidence type="ECO:0000313" key="4">
    <source>
        <dbReference type="EMBL" id="AIY15751.1"/>
    </source>
</evidence>
<dbReference type="Gene3D" id="1.10.10.60">
    <property type="entry name" value="Homeodomain-like"/>
    <property type="match status" value="1"/>
</dbReference>
<dbReference type="PROSITE" id="PS01124">
    <property type="entry name" value="HTH_ARAC_FAMILY_2"/>
    <property type="match status" value="1"/>
</dbReference>
<evidence type="ECO:0000313" key="5">
    <source>
        <dbReference type="Proteomes" id="UP000030300"/>
    </source>
</evidence>
<dbReference type="EMBL" id="CP009896">
    <property type="protein sequence ID" value="AIY15751.1"/>
    <property type="molecule type" value="Genomic_DNA"/>
</dbReference>
<dbReference type="KEGG" id="psim:KR76_01355"/>
<dbReference type="InterPro" id="IPR018062">
    <property type="entry name" value="HTH_AraC-typ_CS"/>
</dbReference>
<dbReference type="Pfam" id="PF12833">
    <property type="entry name" value="HTH_18"/>
    <property type="match status" value="1"/>
</dbReference>
<dbReference type="OrthoDB" id="2060755at2"/>
<dbReference type="InterPro" id="IPR035418">
    <property type="entry name" value="AraC-bd_2"/>
</dbReference>
<dbReference type="GO" id="GO:0003700">
    <property type="term" value="F:DNA-binding transcription factor activity"/>
    <property type="evidence" value="ECO:0007669"/>
    <property type="project" value="InterPro"/>
</dbReference>
<dbReference type="InterPro" id="IPR009057">
    <property type="entry name" value="Homeodomain-like_sf"/>
</dbReference>
<dbReference type="PANTHER" id="PTHR46796">
    <property type="entry name" value="HTH-TYPE TRANSCRIPTIONAL ACTIVATOR RHAS-RELATED"/>
    <property type="match status" value="1"/>
</dbReference>
<evidence type="ECO:0000256" key="2">
    <source>
        <dbReference type="ARBA" id="ARBA00023125"/>
    </source>
</evidence>
<dbReference type="Proteomes" id="UP000030300">
    <property type="component" value="Chromosome"/>
</dbReference>
<proteinExistence type="predicted"/>
<dbReference type="HOGENOM" id="CLU_049704_4_1_11"/>
<gene>
    <name evidence="4" type="ORF">KR76_01355</name>
</gene>
<dbReference type="SUPFAM" id="SSF46689">
    <property type="entry name" value="Homeodomain-like"/>
    <property type="match status" value="1"/>
</dbReference>
<evidence type="ECO:0000256" key="1">
    <source>
        <dbReference type="ARBA" id="ARBA00023015"/>
    </source>
</evidence>
<name>A0A0A1DEV8_NOCSI</name>
<dbReference type="GeneID" id="96607641"/>
<dbReference type="RefSeq" id="WP_038676081.1">
    <property type="nucleotide sequence ID" value="NZ_BJMC01000025.1"/>
</dbReference>
<dbReference type="GO" id="GO:0043565">
    <property type="term" value="F:sequence-specific DNA binding"/>
    <property type="evidence" value="ECO:0007669"/>
    <property type="project" value="InterPro"/>
</dbReference>